<comment type="caution">
    <text evidence="3">The sequence shown here is derived from an EMBL/GenBank/DDBJ whole genome shotgun (WGS) entry which is preliminary data.</text>
</comment>
<sequence length="180" mass="20236">MLRPPRATYDYTSALKRRENYIASRIVIKRVSCVLHVRLLALPLWLSAHLPAAYALLRIPFASILHVLVTIPLLCATATGTISISAMYSVSTEPTERKDSQCNQCAHDHRTNHARHGRVHPAGLANLAPVRSVFTNGTHLVQECEHDTQSAHSNPPAWGKQPRLWGPRPQAQRRRRRRAP</sequence>
<feature type="compositionally biased region" description="Basic residues" evidence="1">
    <location>
        <begin position="171"/>
        <end position="180"/>
    </location>
</feature>
<evidence type="ECO:0000313" key="3">
    <source>
        <dbReference type="EMBL" id="KAJ4152903.1"/>
    </source>
</evidence>
<dbReference type="AlphaFoldDB" id="A0A9W8QDH2"/>
<feature type="transmembrane region" description="Helical" evidence="2">
    <location>
        <begin position="39"/>
        <end position="57"/>
    </location>
</feature>
<keyword evidence="2" id="KW-1133">Transmembrane helix</keyword>
<feature type="region of interest" description="Disordered" evidence="1">
    <location>
        <begin position="145"/>
        <end position="180"/>
    </location>
</feature>
<dbReference type="EMBL" id="JAJHUN010000008">
    <property type="protein sequence ID" value="KAJ4152903.1"/>
    <property type="molecule type" value="Genomic_DNA"/>
</dbReference>
<protein>
    <submittedName>
        <fullName evidence="3">Uncharacterized protein</fullName>
    </submittedName>
</protein>
<feature type="transmembrane region" description="Helical" evidence="2">
    <location>
        <begin position="63"/>
        <end position="88"/>
    </location>
</feature>
<dbReference type="RefSeq" id="XP_056053561.1">
    <property type="nucleotide sequence ID" value="XM_056196411.1"/>
</dbReference>
<evidence type="ECO:0000256" key="2">
    <source>
        <dbReference type="SAM" id="Phobius"/>
    </source>
</evidence>
<keyword evidence="2" id="KW-0472">Membrane</keyword>
<name>A0A9W8QDH2_AKAMU</name>
<keyword evidence="2" id="KW-0812">Transmembrane</keyword>
<evidence type="ECO:0000313" key="4">
    <source>
        <dbReference type="Proteomes" id="UP001144673"/>
    </source>
</evidence>
<keyword evidence="4" id="KW-1185">Reference proteome</keyword>
<dbReference type="GeneID" id="80896580"/>
<proteinExistence type="predicted"/>
<accession>A0A9W8QDH2</accession>
<reference evidence="3" key="1">
    <citation type="journal article" date="2023" name="Access Microbiol">
        <title>De-novo genome assembly for Akanthomyces muscarius, a biocontrol agent of insect agricultural pests.</title>
        <authorList>
            <person name="Erdos Z."/>
            <person name="Studholme D.J."/>
            <person name="Raymond B."/>
            <person name="Sharma M."/>
        </authorList>
    </citation>
    <scope>NUCLEOTIDE SEQUENCE</scope>
    <source>
        <strain evidence="3">Ve6</strain>
    </source>
</reference>
<gene>
    <name evidence="3" type="ORF">LMH87_009421</name>
</gene>
<dbReference type="KEGG" id="amus:LMH87_009421"/>
<dbReference type="Proteomes" id="UP001144673">
    <property type="component" value="Chromosome 5"/>
</dbReference>
<organism evidence="3 4">
    <name type="scientific">Akanthomyces muscarius</name>
    <name type="common">Entomopathogenic fungus</name>
    <name type="synonym">Lecanicillium muscarium</name>
    <dbReference type="NCBI Taxonomy" id="2231603"/>
    <lineage>
        <taxon>Eukaryota</taxon>
        <taxon>Fungi</taxon>
        <taxon>Dikarya</taxon>
        <taxon>Ascomycota</taxon>
        <taxon>Pezizomycotina</taxon>
        <taxon>Sordariomycetes</taxon>
        <taxon>Hypocreomycetidae</taxon>
        <taxon>Hypocreales</taxon>
        <taxon>Cordycipitaceae</taxon>
        <taxon>Akanthomyces</taxon>
    </lineage>
</organism>
<evidence type="ECO:0000256" key="1">
    <source>
        <dbReference type="SAM" id="MobiDB-lite"/>
    </source>
</evidence>